<protein>
    <submittedName>
        <fullName evidence="2">HNH endonuclease</fullName>
    </submittedName>
</protein>
<dbReference type="InterPro" id="IPR029471">
    <property type="entry name" value="HNH_5"/>
</dbReference>
<dbReference type="EMBL" id="JBHUMK010000029">
    <property type="protein sequence ID" value="MFD2609178.1"/>
    <property type="molecule type" value="Genomic_DNA"/>
</dbReference>
<reference evidence="3" key="1">
    <citation type="journal article" date="2019" name="Int. J. Syst. Evol. Microbiol.">
        <title>The Global Catalogue of Microorganisms (GCM) 10K type strain sequencing project: providing services to taxonomists for standard genome sequencing and annotation.</title>
        <authorList>
            <consortium name="The Broad Institute Genomics Platform"/>
            <consortium name="The Broad Institute Genome Sequencing Center for Infectious Disease"/>
            <person name="Wu L."/>
            <person name="Ma J."/>
        </authorList>
    </citation>
    <scope>NUCLEOTIDE SEQUENCE [LARGE SCALE GENOMIC DNA]</scope>
    <source>
        <strain evidence="3">KCTC 33842</strain>
    </source>
</reference>
<keyword evidence="2" id="KW-0540">Nuclease</keyword>
<dbReference type="Pfam" id="PF14279">
    <property type="entry name" value="HNH_5"/>
    <property type="match status" value="1"/>
</dbReference>
<organism evidence="2 3">
    <name type="scientific">Deinococcus taklimakanensis</name>
    <dbReference type="NCBI Taxonomy" id="536443"/>
    <lineage>
        <taxon>Bacteria</taxon>
        <taxon>Thermotogati</taxon>
        <taxon>Deinococcota</taxon>
        <taxon>Deinococci</taxon>
        <taxon>Deinococcales</taxon>
        <taxon>Deinococcaceae</taxon>
        <taxon>Deinococcus</taxon>
    </lineage>
</organism>
<dbReference type="RefSeq" id="WP_386844339.1">
    <property type="nucleotide sequence ID" value="NZ_JBHUMK010000029.1"/>
</dbReference>
<feature type="domain" description="HNH endonuclease 5" evidence="1">
    <location>
        <begin position="31"/>
        <end position="65"/>
    </location>
</feature>
<dbReference type="GO" id="GO:0004519">
    <property type="term" value="F:endonuclease activity"/>
    <property type="evidence" value="ECO:0007669"/>
    <property type="project" value="UniProtKB-KW"/>
</dbReference>
<gene>
    <name evidence="2" type="ORF">ACFSR9_06960</name>
</gene>
<keyword evidence="2" id="KW-0255">Endonuclease</keyword>
<evidence type="ECO:0000313" key="2">
    <source>
        <dbReference type="EMBL" id="MFD2609178.1"/>
    </source>
</evidence>
<evidence type="ECO:0000259" key="1">
    <source>
        <dbReference type="Pfam" id="PF14279"/>
    </source>
</evidence>
<name>A0ABW5P454_9DEIO</name>
<dbReference type="Proteomes" id="UP001597475">
    <property type="component" value="Unassembled WGS sequence"/>
</dbReference>
<keyword evidence="3" id="KW-1185">Reference proteome</keyword>
<sequence length="289" mass="33279">MLILTADDPDAFHCPGCGLDHARVGKGEGGKLTEEHIIPQALGNVSWTIALCDVCNSRFNQRFESLLLKGSGIVRARAALSLRTRRQAPRGWTNVTRVRQPHRDLLIQQKLTPGGLERQETELHRGRLDSHFAQLPAEFSRREVISCEFEWDGIIGTQTCLKIGLEQMFFHLHTTAEDLELTKFVRAILNMSRDEFHERNADAFGRRLIQFGMEKEVPPVQIRNRVFPHTMTFVEEKKLAPHAMKAEKEQMTAFWKRGQHLLRTRIRRLEVNDGSRRIPVIHISYGFEK</sequence>
<keyword evidence="2" id="KW-0378">Hydrolase</keyword>
<proteinExistence type="predicted"/>
<comment type="caution">
    <text evidence="2">The sequence shown here is derived from an EMBL/GenBank/DDBJ whole genome shotgun (WGS) entry which is preliminary data.</text>
</comment>
<evidence type="ECO:0000313" key="3">
    <source>
        <dbReference type="Proteomes" id="UP001597475"/>
    </source>
</evidence>
<accession>A0ABW5P454</accession>